<gene>
    <name evidence="2" type="ORF">DB32_000359</name>
</gene>
<keyword evidence="3" id="KW-1185">Reference proteome</keyword>
<dbReference type="NCBIfam" id="TIGR03976">
    <property type="entry name" value="chp_LLNDYxLRE"/>
    <property type="match status" value="1"/>
</dbReference>
<evidence type="ECO:0008006" key="4">
    <source>
        <dbReference type="Google" id="ProtNLM"/>
    </source>
</evidence>
<dbReference type="EMBL" id="CP011125">
    <property type="protein sequence ID" value="AKF03210.1"/>
    <property type="molecule type" value="Genomic_DNA"/>
</dbReference>
<dbReference type="KEGG" id="samy:DB32_000359"/>
<evidence type="ECO:0000313" key="2">
    <source>
        <dbReference type="EMBL" id="AKF03210.1"/>
    </source>
</evidence>
<evidence type="ECO:0000256" key="1">
    <source>
        <dbReference type="SAM" id="MobiDB-lite"/>
    </source>
</evidence>
<dbReference type="STRING" id="927083.DB32_000359"/>
<dbReference type="InterPro" id="IPR023974">
    <property type="entry name" value="HxsD"/>
</dbReference>
<sequence>MPSDQVDADVSAHAVTVTIDESLYPLDAVYGAAYTFLDRCYVLLDRTASRVRITLTPKNAAASESELRSWVGELQNELLSCAWRSQIVRDNRAVIEAVTLQAVTGAMGPPTLDDLKDFDFSEEPFEDPLGIGLSWEEKYKKKKDEPAAPALGSPEAAAKPGDEGSAT</sequence>
<feature type="region of interest" description="Disordered" evidence="1">
    <location>
        <begin position="142"/>
        <end position="167"/>
    </location>
</feature>
<reference evidence="2 3" key="1">
    <citation type="submission" date="2015-03" db="EMBL/GenBank/DDBJ databases">
        <title>Genome assembly of Sandaracinus amylolyticus DSM 53668.</title>
        <authorList>
            <person name="Sharma G."/>
            <person name="Subramanian S."/>
        </authorList>
    </citation>
    <scope>NUCLEOTIDE SEQUENCE [LARGE SCALE GENOMIC DNA]</scope>
    <source>
        <strain evidence="2 3">DSM 53668</strain>
    </source>
</reference>
<name>A0A0F6YF44_9BACT</name>
<proteinExistence type="predicted"/>
<evidence type="ECO:0000313" key="3">
    <source>
        <dbReference type="Proteomes" id="UP000034883"/>
    </source>
</evidence>
<organism evidence="2 3">
    <name type="scientific">Sandaracinus amylolyticus</name>
    <dbReference type="NCBI Taxonomy" id="927083"/>
    <lineage>
        <taxon>Bacteria</taxon>
        <taxon>Pseudomonadati</taxon>
        <taxon>Myxococcota</taxon>
        <taxon>Polyangia</taxon>
        <taxon>Polyangiales</taxon>
        <taxon>Sandaracinaceae</taxon>
        <taxon>Sandaracinus</taxon>
    </lineage>
</organism>
<feature type="compositionally biased region" description="Low complexity" evidence="1">
    <location>
        <begin position="147"/>
        <end position="158"/>
    </location>
</feature>
<protein>
    <recommendedName>
        <fullName evidence="4">His-Xaa-Ser system protein HxsD</fullName>
    </recommendedName>
</protein>
<dbReference type="AlphaFoldDB" id="A0A0F6YF44"/>
<accession>A0A0F6YF44</accession>
<dbReference type="Proteomes" id="UP000034883">
    <property type="component" value="Chromosome"/>
</dbReference>